<protein>
    <recommendedName>
        <fullName evidence="4">DUF305 domain-containing protein</fullName>
    </recommendedName>
</protein>
<evidence type="ECO:0000259" key="4">
    <source>
        <dbReference type="Pfam" id="PF03713"/>
    </source>
</evidence>
<feature type="signal peptide" evidence="3">
    <location>
        <begin position="1"/>
        <end position="25"/>
    </location>
</feature>
<evidence type="ECO:0000256" key="3">
    <source>
        <dbReference type="SAM" id="SignalP"/>
    </source>
</evidence>
<dbReference type="InterPro" id="IPR005183">
    <property type="entry name" value="DUF305_CopM-like"/>
</dbReference>
<feature type="chain" id="PRO_5006157161" description="DUF305 domain-containing protein" evidence="3">
    <location>
        <begin position="26"/>
        <end position="284"/>
    </location>
</feature>
<dbReference type="EMBL" id="LJCR01000004">
    <property type="protein sequence ID" value="KPV54966.1"/>
    <property type="molecule type" value="Genomic_DNA"/>
</dbReference>
<name>A0A0P9FNR4_9CHLR</name>
<dbReference type="InterPro" id="IPR012347">
    <property type="entry name" value="Ferritin-like"/>
</dbReference>
<gene>
    <name evidence="5" type="ORF">SE17_00495</name>
</gene>
<feature type="transmembrane region" description="Helical" evidence="2">
    <location>
        <begin position="255"/>
        <end position="274"/>
    </location>
</feature>
<evidence type="ECO:0000313" key="6">
    <source>
        <dbReference type="Proteomes" id="UP000050509"/>
    </source>
</evidence>
<sequence length="284" mass="31224">MKRLLSKVMMAVILTIVVLVHPALSTNVAAQHGPDFQKMQAAMDELAQKSGQDFEIAYINSIIPHHQDAIAMARMVQNDAPHKEVRDAATTIINAQQKEIEDLTSWMSDWYGQQPNPDPRMKMSQSMMDMLMQADPAMREKLFLAMMREHHETAIKIGQLVLQKATHNELKDQAQEMIRSQQEEQAMFGGWLQGVFSINPPVPTGDMQHGMDAVMSMGAPAMAPTTAPAGGAPAAPGTSTAPRALPNTGDEGNQYRWAVLAVITGVLLVSGYILRRRASQRARG</sequence>
<keyword evidence="3" id="KW-0732">Signal</keyword>
<comment type="caution">
    <text evidence="5">The sequence shown here is derived from an EMBL/GenBank/DDBJ whole genome shotgun (WGS) entry which is preliminary data.</text>
</comment>
<feature type="compositionally biased region" description="Low complexity" evidence="1">
    <location>
        <begin position="222"/>
        <end position="242"/>
    </location>
</feature>
<dbReference type="AlphaFoldDB" id="A0A0P9FNR4"/>
<organism evidence="5 6">
    <name type="scientific">Kouleothrix aurantiaca</name>
    <dbReference type="NCBI Taxonomy" id="186479"/>
    <lineage>
        <taxon>Bacteria</taxon>
        <taxon>Bacillati</taxon>
        <taxon>Chloroflexota</taxon>
        <taxon>Chloroflexia</taxon>
        <taxon>Chloroflexales</taxon>
        <taxon>Roseiflexineae</taxon>
        <taxon>Roseiflexaceae</taxon>
        <taxon>Kouleothrix</taxon>
    </lineage>
</organism>
<dbReference type="Gene3D" id="1.20.1260.10">
    <property type="match status" value="2"/>
</dbReference>
<reference evidence="5 6" key="1">
    <citation type="submission" date="2015-09" db="EMBL/GenBank/DDBJ databases">
        <title>Draft genome sequence of Kouleothrix aurantiaca JCM 19913.</title>
        <authorList>
            <person name="Hemp J."/>
        </authorList>
    </citation>
    <scope>NUCLEOTIDE SEQUENCE [LARGE SCALE GENOMIC DNA]</scope>
    <source>
        <strain evidence="5 6">COM-B</strain>
    </source>
</reference>
<feature type="domain" description="DUF305" evidence="4">
    <location>
        <begin position="55"/>
        <end position="135"/>
    </location>
</feature>
<feature type="region of interest" description="Disordered" evidence="1">
    <location>
        <begin position="222"/>
        <end position="248"/>
    </location>
</feature>
<dbReference type="PANTHER" id="PTHR36933:SF1">
    <property type="entry name" value="SLL0788 PROTEIN"/>
    <property type="match status" value="1"/>
</dbReference>
<evidence type="ECO:0000313" key="5">
    <source>
        <dbReference type="EMBL" id="KPV54966.1"/>
    </source>
</evidence>
<evidence type="ECO:0000256" key="2">
    <source>
        <dbReference type="SAM" id="Phobius"/>
    </source>
</evidence>
<dbReference type="Pfam" id="PF03713">
    <property type="entry name" value="DUF305"/>
    <property type="match status" value="2"/>
</dbReference>
<keyword evidence="2" id="KW-0812">Transmembrane</keyword>
<evidence type="ECO:0000256" key="1">
    <source>
        <dbReference type="SAM" id="MobiDB-lite"/>
    </source>
</evidence>
<accession>A0A0P9FNR4</accession>
<dbReference type="PANTHER" id="PTHR36933">
    <property type="entry name" value="SLL0788 PROTEIN"/>
    <property type="match status" value="1"/>
</dbReference>
<keyword evidence="2" id="KW-1133">Transmembrane helix</keyword>
<dbReference type="Proteomes" id="UP000050509">
    <property type="component" value="Unassembled WGS sequence"/>
</dbReference>
<feature type="domain" description="DUF305" evidence="4">
    <location>
        <begin position="142"/>
        <end position="223"/>
    </location>
</feature>
<keyword evidence="6" id="KW-1185">Reference proteome</keyword>
<keyword evidence="2" id="KW-0472">Membrane</keyword>
<proteinExistence type="predicted"/>